<dbReference type="PROSITE" id="PS51257">
    <property type="entry name" value="PROKAR_LIPOPROTEIN"/>
    <property type="match status" value="1"/>
</dbReference>
<sequence>MNLKKFSSVALTSAALLFTACGSDSSSSPNRESDSSSSTGTSSSSVENEKAAEIDALVKETPNMLLTKKGDANIWLVAGSTGLYSLWAIDTASSSTSYANALTKGDITTGKLEFSKQADGFVYSKGVAQAEAFIEWLEDGITLEFSVEDDVLMVSIDGDKPVAVQKATRKVTSGYLSKADSLVGKQLEWSNGDSSSVYRFFKNGEYVRLGLDDEKNSFEAGYYDVHRQVLLMKPVEHTGTVSVLTAYTAKVDGDTYDFDDGLALKSYKASTMKVSYPDVELLKANGWESKSNDTLLWTLDLQEDNRYLIEGKTGVTDNTLKIRRKGNWSVYGDYLVMTVDTCQAVTSVKCPTEYGQITTLSEGGFEFDNVIEDLEYAAPKKWTPVIEE</sequence>
<dbReference type="EMBL" id="PGEX01000001">
    <property type="protein sequence ID" value="PJJ42440.1"/>
    <property type="molecule type" value="Genomic_DNA"/>
</dbReference>
<feature type="region of interest" description="Disordered" evidence="1">
    <location>
        <begin position="22"/>
        <end position="48"/>
    </location>
</feature>
<gene>
    <name evidence="3" type="ORF">BGX16_2467</name>
</gene>
<evidence type="ECO:0000256" key="1">
    <source>
        <dbReference type="SAM" id="MobiDB-lite"/>
    </source>
</evidence>
<feature type="chain" id="PRO_5014683153" description="Lipoprotein" evidence="2">
    <location>
        <begin position="23"/>
        <end position="388"/>
    </location>
</feature>
<dbReference type="Proteomes" id="UP000231134">
    <property type="component" value="Unassembled WGS sequence"/>
</dbReference>
<protein>
    <recommendedName>
        <fullName evidence="5">Lipoprotein</fullName>
    </recommendedName>
</protein>
<evidence type="ECO:0008006" key="5">
    <source>
        <dbReference type="Google" id="ProtNLM"/>
    </source>
</evidence>
<evidence type="ECO:0000256" key="2">
    <source>
        <dbReference type="SAM" id="SignalP"/>
    </source>
</evidence>
<feature type="signal peptide" evidence="2">
    <location>
        <begin position="1"/>
        <end position="22"/>
    </location>
</feature>
<organism evidence="3 4">
    <name type="scientific">Hallerella succinigenes</name>
    <dbReference type="NCBI Taxonomy" id="1896222"/>
    <lineage>
        <taxon>Bacteria</taxon>
        <taxon>Pseudomonadati</taxon>
        <taxon>Fibrobacterota</taxon>
        <taxon>Fibrobacteria</taxon>
        <taxon>Fibrobacterales</taxon>
        <taxon>Fibrobacteraceae</taxon>
        <taxon>Hallerella</taxon>
    </lineage>
</organism>
<name>A0A2M9A9S0_9BACT</name>
<reference evidence="3 4" key="1">
    <citation type="submission" date="2017-11" db="EMBL/GenBank/DDBJ databases">
        <title>Animal gut microbial communities from fecal samples from Wisconsin, USA.</title>
        <authorList>
            <person name="Neumann A."/>
        </authorList>
    </citation>
    <scope>NUCLEOTIDE SEQUENCE [LARGE SCALE GENOMIC DNA]</scope>
    <source>
        <strain evidence="3 4">UWS3</strain>
    </source>
</reference>
<evidence type="ECO:0000313" key="4">
    <source>
        <dbReference type="Proteomes" id="UP000231134"/>
    </source>
</evidence>
<dbReference type="OrthoDB" id="9812198at2"/>
<keyword evidence="2" id="KW-0732">Signal</keyword>
<dbReference type="RefSeq" id="WP_100426296.1">
    <property type="nucleotide sequence ID" value="NZ_PGEX01000001.1"/>
</dbReference>
<evidence type="ECO:0000313" key="3">
    <source>
        <dbReference type="EMBL" id="PJJ42440.1"/>
    </source>
</evidence>
<proteinExistence type="predicted"/>
<keyword evidence="4" id="KW-1185">Reference proteome</keyword>
<comment type="caution">
    <text evidence="3">The sequence shown here is derived from an EMBL/GenBank/DDBJ whole genome shotgun (WGS) entry which is preliminary data.</text>
</comment>
<dbReference type="AlphaFoldDB" id="A0A2M9A9S0"/>
<feature type="compositionally biased region" description="Low complexity" evidence="1">
    <location>
        <begin position="23"/>
        <end position="45"/>
    </location>
</feature>
<accession>A0A2M9A9S0</accession>